<reference evidence="1" key="2">
    <citation type="journal article" date="2014" name="ISME J.">
        <title>Microbial stratification in low pH oxic and suboxic macroscopic growths along an acid mine drainage.</title>
        <authorList>
            <person name="Mendez-Garcia C."/>
            <person name="Mesa V."/>
            <person name="Sprenger R.R."/>
            <person name="Richter M."/>
            <person name="Diez M.S."/>
            <person name="Solano J."/>
            <person name="Bargiela R."/>
            <person name="Golyshina O.V."/>
            <person name="Manteca A."/>
            <person name="Ramos J.L."/>
            <person name="Gallego J.R."/>
            <person name="Llorente I."/>
            <person name="Martins Dos Santos V.A."/>
            <person name="Jensen O.N."/>
            <person name="Pelaez A.I."/>
            <person name="Sanchez J."/>
            <person name="Ferrer M."/>
        </authorList>
    </citation>
    <scope>NUCLEOTIDE SEQUENCE</scope>
</reference>
<dbReference type="AlphaFoldDB" id="T0ZDB6"/>
<dbReference type="SUPFAM" id="SSF50475">
    <property type="entry name" value="FMN-binding split barrel"/>
    <property type="match status" value="1"/>
</dbReference>
<dbReference type="EMBL" id="AUZZ01006501">
    <property type="protein sequence ID" value="EQD46106.1"/>
    <property type="molecule type" value="Genomic_DNA"/>
</dbReference>
<feature type="non-terminal residue" evidence="1">
    <location>
        <position position="145"/>
    </location>
</feature>
<dbReference type="Pfam" id="PF04299">
    <property type="entry name" value="FMN_bind_2"/>
    <property type="match status" value="1"/>
</dbReference>
<organism evidence="1">
    <name type="scientific">mine drainage metagenome</name>
    <dbReference type="NCBI Taxonomy" id="410659"/>
    <lineage>
        <taxon>unclassified sequences</taxon>
        <taxon>metagenomes</taxon>
        <taxon>ecological metagenomes</taxon>
    </lineage>
</organism>
<protein>
    <submittedName>
        <fullName evidence="1">Negative transcriptional regulator</fullName>
    </submittedName>
</protein>
<evidence type="ECO:0000313" key="1">
    <source>
        <dbReference type="EMBL" id="EQD46106.1"/>
    </source>
</evidence>
<dbReference type="InterPro" id="IPR012349">
    <property type="entry name" value="Split_barrel_FMN-bd"/>
</dbReference>
<dbReference type="InterPro" id="IPR007396">
    <property type="entry name" value="TR_PAI2-type"/>
</dbReference>
<reference evidence="1" key="1">
    <citation type="submission" date="2013-08" db="EMBL/GenBank/DDBJ databases">
        <authorList>
            <person name="Mendez C."/>
            <person name="Richter M."/>
            <person name="Ferrer M."/>
            <person name="Sanchez J."/>
        </authorList>
    </citation>
    <scope>NUCLEOTIDE SEQUENCE</scope>
</reference>
<proteinExistence type="predicted"/>
<dbReference type="PANTHER" id="PTHR35802:SF1">
    <property type="entry name" value="PROTEASE SYNTHASE AND SPORULATION PROTEIN PAI 2"/>
    <property type="match status" value="1"/>
</dbReference>
<dbReference type="Gene3D" id="2.30.110.10">
    <property type="entry name" value="Electron Transport, Fmn-binding Protein, Chain A"/>
    <property type="match status" value="1"/>
</dbReference>
<accession>T0ZDB6</accession>
<comment type="caution">
    <text evidence="1">The sequence shown here is derived from an EMBL/GenBank/DDBJ whole genome shotgun (WGS) entry which is preliminary data.</text>
</comment>
<dbReference type="PANTHER" id="PTHR35802">
    <property type="entry name" value="PROTEASE SYNTHASE AND SPORULATION PROTEIN PAI 2"/>
    <property type="match status" value="1"/>
</dbReference>
<name>T0ZDB6_9ZZZZ</name>
<gene>
    <name evidence="1" type="ORF">B2A_09006</name>
</gene>
<sequence length="145" mass="15486">MYLPSHFRAGEAAERAFLEGIAAADLVTVTGDGLLATFLPLLYDPAAGQAGALLAHVARANPQWRTPALGEALVIVHGPDAYVSPSFYPSKAEHGEVVPTWDYLAAHVYGHLVVHDDSAWVESLVRRLTEHHESPKGETVVGGPT</sequence>